<evidence type="ECO:0000256" key="7">
    <source>
        <dbReference type="ARBA" id="ARBA00023065"/>
    </source>
</evidence>
<keyword evidence="15" id="KW-1185">Reference proteome</keyword>
<evidence type="ECO:0000256" key="2">
    <source>
        <dbReference type="ARBA" id="ARBA00009849"/>
    </source>
</evidence>
<keyword evidence="5 13" id="KW-0812">Transmembrane</keyword>
<dbReference type="EMBL" id="SHOA02000016">
    <property type="protein sequence ID" value="TDH68591.1"/>
    <property type="molecule type" value="Genomic_DNA"/>
</dbReference>
<dbReference type="RefSeq" id="XP_067818090.1">
    <property type="nucleotide sequence ID" value="XM_067964875.1"/>
</dbReference>
<evidence type="ECO:0000256" key="4">
    <source>
        <dbReference type="ARBA" id="ARBA00022475"/>
    </source>
</evidence>
<dbReference type="GO" id="GO:0005229">
    <property type="term" value="F:intracellularly calcium-gated chloride channel activity"/>
    <property type="evidence" value="ECO:0007669"/>
    <property type="project" value="TreeGrafter"/>
</dbReference>
<dbReference type="InterPro" id="IPR006990">
    <property type="entry name" value="Tweety"/>
</dbReference>
<evidence type="ECO:0000256" key="9">
    <source>
        <dbReference type="ARBA" id="ARBA00023173"/>
    </source>
</evidence>
<feature type="transmembrane region" description="Helical" evidence="13">
    <location>
        <begin position="55"/>
        <end position="75"/>
    </location>
</feature>
<keyword evidence="6 13" id="KW-1133">Transmembrane helix</keyword>
<feature type="transmembrane region" description="Helical" evidence="13">
    <location>
        <begin position="227"/>
        <end position="247"/>
    </location>
</feature>
<keyword evidence="9" id="KW-0869">Chloride channel</keyword>
<evidence type="ECO:0000256" key="5">
    <source>
        <dbReference type="ARBA" id="ARBA00022692"/>
    </source>
</evidence>
<evidence type="ECO:0000313" key="14">
    <source>
        <dbReference type="EMBL" id="TDH68591.1"/>
    </source>
</evidence>
<dbReference type="OrthoDB" id="67634at2759"/>
<comment type="caution">
    <text evidence="14">The sequence shown here is derived from an EMBL/GenBank/DDBJ whole genome shotgun (WGS) entry which is preliminary data.</text>
</comment>
<evidence type="ECO:0000256" key="1">
    <source>
        <dbReference type="ARBA" id="ARBA00004651"/>
    </source>
</evidence>
<evidence type="ECO:0000256" key="8">
    <source>
        <dbReference type="ARBA" id="ARBA00023136"/>
    </source>
</evidence>
<feature type="transmembrane region" description="Helical" evidence="13">
    <location>
        <begin position="254"/>
        <end position="273"/>
    </location>
</feature>
<feature type="transmembrane region" description="Helical" evidence="13">
    <location>
        <begin position="402"/>
        <end position="423"/>
    </location>
</feature>
<keyword evidence="3" id="KW-0813">Transport</keyword>
<keyword evidence="4" id="KW-1003">Cell membrane</keyword>
<dbReference type="GO" id="GO:0034707">
    <property type="term" value="C:chloride channel complex"/>
    <property type="evidence" value="ECO:0007669"/>
    <property type="project" value="UniProtKB-KW"/>
</dbReference>
<evidence type="ECO:0000256" key="10">
    <source>
        <dbReference type="ARBA" id="ARBA00023180"/>
    </source>
</evidence>
<dbReference type="GeneID" id="94350546"/>
<dbReference type="AlphaFoldDB" id="A0A976FLI6"/>
<organism evidence="14 15">
    <name type="scientific">Bremia lactucae</name>
    <name type="common">Lettuce downy mildew</name>
    <dbReference type="NCBI Taxonomy" id="4779"/>
    <lineage>
        <taxon>Eukaryota</taxon>
        <taxon>Sar</taxon>
        <taxon>Stramenopiles</taxon>
        <taxon>Oomycota</taxon>
        <taxon>Peronosporomycetes</taxon>
        <taxon>Peronosporales</taxon>
        <taxon>Peronosporaceae</taxon>
        <taxon>Bremia</taxon>
    </lineage>
</organism>
<feature type="transmembrane region" description="Helical" evidence="13">
    <location>
        <begin position="96"/>
        <end position="117"/>
    </location>
</feature>
<keyword evidence="7" id="KW-0406">Ion transport</keyword>
<keyword evidence="11" id="KW-0868">Chloride</keyword>
<dbReference type="PANTHER" id="PTHR12424:SF8">
    <property type="entry name" value="PROTEIN TWEETY"/>
    <property type="match status" value="1"/>
</dbReference>
<dbReference type="Pfam" id="PF04906">
    <property type="entry name" value="Tweety"/>
    <property type="match status" value="1"/>
</dbReference>
<name>A0A976FLI6_BRELC</name>
<dbReference type="GO" id="GO:0005886">
    <property type="term" value="C:plasma membrane"/>
    <property type="evidence" value="ECO:0007669"/>
    <property type="project" value="UniProtKB-SubCell"/>
</dbReference>
<sequence length="456" mass="50513">MNPSTFGDLRLLPDDYHRQVAKELAAFFHIFYRFGGVSNRFDLNDAVYVDFLKNILVGSMCIGAVVFLVLCVIVVRRTILHIRSAAAQRTSMTTSSMELLAVGMLTFLAISALGGLLGEGQVDYSAGVVFDTMMNTSELFKHTRELTEQNLQTSNAVRFHADHLITTFNDTELPADAFKMSVEAMRLVHASKDLWHQSDTLLPKNYSEIVQDLEFRYFLLKSSTNGAILAVALASLLSIASIGWALVSPLRVSMFILLSVIPISHTLVGAYLASTIMTADFCAAPINSTLEIIGTAPLASYYVECPANASMPFGNAVVSVGETASRVMVLQRELELNATHQGEIGRRMKIEFLDPIGKQLNSLDTFLSNFASLQTCTNVSNAFEVATTTFCEFGMLGFFSMWVHQIMLCLILFVSVVVSVLVYERVHMREVNPDIHYQLIPSYEEDGMEHVYLSSD</sequence>
<dbReference type="Proteomes" id="UP000294530">
    <property type="component" value="Unassembled WGS sequence"/>
</dbReference>
<dbReference type="PANTHER" id="PTHR12424">
    <property type="entry name" value="TWEETY-RELATED"/>
    <property type="match status" value="1"/>
</dbReference>
<dbReference type="GO" id="GO:0072320">
    <property type="term" value="F:volume-sensitive chloride channel activity"/>
    <property type="evidence" value="ECO:0007669"/>
    <property type="project" value="TreeGrafter"/>
</dbReference>
<evidence type="ECO:0000256" key="12">
    <source>
        <dbReference type="ARBA" id="ARBA00023303"/>
    </source>
</evidence>
<evidence type="ECO:0000256" key="3">
    <source>
        <dbReference type="ARBA" id="ARBA00022448"/>
    </source>
</evidence>
<comment type="subcellular location">
    <subcellularLocation>
        <location evidence="1">Cell membrane</location>
        <topology evidence="1">Multi-pass membrane protein</topology>
    </subcellularLocation>
</comment>
<dbReference type="KEGG" id="blac:94350546"/>
<proteinExistence type="inferred from homology"/>
<evidence type="ECO:0000256" key="6">
    <source>
        <dbReference type="ARBA" id="ARBA00022989"/>
    </source>
</evidence>
<comment type="similarity">
    <text evidence="2">Belongs to the tweety family.</text>
</comment>
<evidence type="ECO:0000256" key="11">
    <source>
        <dbReference type="ARBA" id="ARBA00023214"/>
    </source>
</evidence>
<accession>A0A976FLI6</accession>
<keyword evidence="10" id="KW-0325">Glycoprotein</keyword>
<evidence type="ECO:0000256" key="13">
    <source>
        <dbReference type="SAM" id="Phobius"/>
    </source>
</evidence>
<keyword evidence="12" id="KW-0407">Ion channel</keyword>
<protein>
    <submittedName>
        <fullName evidence="14">Uncharacterized protein</fullName>
    </submittedName>
</protein>
<gene>
    <name evidence="14" type="ORF">CCR75_006808</name>
</gene>
<keyword evidence="8 13" id="KW-0472">Membrane</keyword>
<evidence type="ECO:0000313" key="15">
    <source>
        <dbReference type="Proteomes" id="UP000294530"/>
    </source>
</evidence>
<reference evidence="14 15" key="1">
    <citation type="journal article" date="2021" name="Genome Biol.">
        <title>AFLAP: assembly-free linkage analysis pipeline using k-mers from genome sequencing data.</title>
        <authorList>
            <person name="Fletcher K."/>
            <person name="Zhang L."/>
            <person name="Gil J."/>
            <person name="Han R."/>
            <person name="Cavanaugh K."/>
            <person name="Michelmore R."/>
        </authorList>
    </citation>
    <scope>NUCLEOTIDE SEQUENCE [LARGE SCALE GENOMIC DNA]</scope>
    <source>
        <strain evidence="14 15">SF5</strain>
    </source>
</reference>